<evidence type="ECO:0000256" key="1">
    <source>
        <dbReference type="SAM" id="MobiDB-lite"/>
    </source>
</evidence>
<dbReference type="Proteomes" id="UP000825258">
    <property type="component" value="Chromosome"/>
</dbReference>
<sequence length="85" mass="9456">MKKVIFALSLVSLVLVSVSCSTDAYDMPDTEELKVHRMNEQLNLIYDDILPIDDNESNWAAKDGEEDTTGSSDNTEPVLVPPKKD</sequence>
<feature type="signal peptide" evidence="2">
    <location>
        <begin position="1"/>
        <end position="24"/>
    </location>
</feature>
<feature type="region of interest" description="Disordered" evidence="1">
    <location>
        <begin position="56"/>
        <end position="85"/>
    </location>
</feature>
<proteinExistence type="predicted"/>
<accession>A0ABN6HT74</accession>
<dbReference type="PROSITE" id="PS51257">
    <property type="entry name" value="PROKAR_LIPOPROTEIN"/>
    <property type="match status" value="1"/>
</dbReference>
<evidence type="ECO:0000256" key="2">
    <source>
        <dbReference type="SAM" id="SignalP"/>
    </source>
</evidence>
<dbReference type="EMBL" id="AP024749">
    <property type="protein sequence ID" value="BCY27753.1"/>
    <property type="molecule type" value="Genomic_DNA"/>
</dbReference>
<gene>
    <name evidence="3" type="ORF">KK2020170_06210</name>
</gene>
<evidence type="ECO:0000313" key="4">
    <source>
        <dbReference type="Proteomes" id="UP000825258"/>
    </source>
</evidence>
<name>A0ABN6HT74_9FLAO</name>
<feature type="chain" id="PRO_5045509553" description="Secreted protein" evidence="2">
    <location>
        <begin position="25"/>
        <end position="85"/>
    </location>
</feature>
<evidence type="ECO:0000313" key="3">
    <source>
        <dbReference type="EMBL" id="BCY27753.1"/>
    </source>
</evidence>
<organism evidence="3 4">
    <name type="scientific">Flavobacterium okayamense</name>
    <dbReference type="NCBI Taxonomy" id="2830782"/>
    <lineage>
        <taxon>Bacteria</taxon>
        <taxon>Pseudomonadati</taxon>
        <taxon>Bacteroidota</taxon>
        <taxon>Flavobacteriia</taxon>
        <taxon>Flavobacteriales</taxon>
        <taxon>Flavobacteriaceae</taxon>
        <taxon>Flavobacterium</taxon>
    </lineage>
</organism>
<reference evidence="3 4" key="1">
    <citation type="submission" date="2021-06" db="EMBL/GenBank/DDBJ databases">
        <title>Whole genome sequences of Flavobacterium sp. KK2020170 and assembly.</title>
        <authorList>
            <person name="Kitahara K."/>
            <person name="Miyoshi S."/>
            <person name="Uesaka K."/>
        </authorList>
    </citation>
    <scope>NUCLEOTIDE SEQUENCE [LARGE SCALE GENOMIC DNA]</scope>
    <source>
        <strain evidence="3 4">KK2020170</strain>
    </source>
</reference>
<keyword evidence="2" id="KW-0732">Signal</keyword>
<keyword evidence="4" id="KW-1185">Reference proteome</keyword>
<evidence type="ECO:0008006" key="5">
    <source>
        <dbReference type="Google" id="ProtNLM"/>
    </source>
</evidence>
<dbReference type="RefSeq" id="WP_221259358.1">
    <property type="nucleotide sequence ID" value="NZ_AP024749.1"/>
</dbReference>
<protein>
    <recommendedName>
        <fullName evidence="5">Secreted protein</fullName>
    </recommendedName>
</protein>